<dbReference type="GO" id="GO:0003700">
    <property type="term" value="F:DNA-binding transcription factor activity"/>
    <property type="evidence" value="ECO:0007669"/>
    <property type="project" value="InterPro"/>
</dbReference>
<reference evidence="5 8" key="2">
    <citation type="journal article" date="2024" name="Int. J. Syst. Evol. Microbiol.">
        <title>Lacrimispora brassicae sp. nov. isolated from fermented cabbage, and proposal of Clostridium indicum Gundawar et al. 2019 and Clostridium methoxybenzovorans Mechichi et al. 1999 as heterotypic synonyms of Lacrimispora amygdalina (Parshina et al. 2003) Haas and Blanchard 2020 and Lacrimispora indolis (McClung and McCoy 1957) Haas and Blanchard 2020, respectively.</title>
        <authorList>
            <person name="Kobayashi H."/>
            <person name="Tanizawa Y."/>
            <person name="Sakamoto M."/>
            <person name="Ohkuma M."/>
            <person name="Tohno M."/>
        </authorList>
    </citation>
    <scope>NUCLEOTIDE SEQUENCE [LARGE SCALE GENOMIC DNA]</scope>
    <source>
        <strain evidence="5 8">DSM 12857</strain>
    </source>
</reference>
<dbReference type="PANTHER" id="PTHR43280">
    <property type="entry name" value="ARAC-FAMILY TRANSCRIPTIONAL REGULATOR"/>
    <property type="match status" value="1"/>
</dbReference>
<evidence type="ECO:0000256" key="1">
    <source>
        <dbReference type="ARBA" id="ARBA00023015"/>
    </source>
</evidence>
<evidence type="ECO:0000313" key="6">
    <source>
        <dbReference type="EMBL" id="RFZ78614.1"/>
    </source>
</evidence>
<dbReference type="AlphaFoldDB" id="A0A3E2NCC2"/>
<organism evidence="6 7">
    <name type="scientific">Lacrimispora amygdalina</name>
    <dbReference type="NCBI Taxonomy" id="253257"/>
    <lineage>
        <taxon>Bacteria</taxon>
        <taxon>Bacillati</taxon>
        <taxon>Bacillota</taxon>
        <taxon>Clostridia</taxon>
        <taxon>Lachnospirales</taxon>
        <taxon>Lachnospiraceae</taxon>
        <taxon>Lacrimispora</taxon>
    </lineage>
</organism>
<dbReference type="RefSeq" id="WP_117417277.1">
    <property type="nucleotide sequence ID" value="NZ_BRPJ01000087.1"/>
</dbReference>
<accession>A0A3E2NCC2</accession>
<keyword evidence="8" id="KW-1185">Reference proteome</keyword>
<comment type="caution">
    <text evidence="6">The sequence shown here is derived from an EMBL/GenBank/DDBJ whole genome shotgun (WGS) entry which is preliminary data.</text>
</comment>
<keyword evidence="3" id="KW-0804">Transcription</keyword>
<feature type="domain" description="HTH araC/xylS-type" evidence="4">
    <location>
        <begin position="141"/>
        <end position="239"/>
    </location>
</feature>
<sequence>MNIKKELAFQEFVRRESNLVRAPYTPEQEFYSVIKSGSTAKVKELCQESLLSKKGLGTLSVNSLQNIKYHFAITAAMVARYCMEGGMELSTAYGLSDFYILKADGCTKPEDVAALHPVMCLDYAKRMKNLRKNKITSRHISACIDYILDNLHTRITIETLASLVDLNPSYLSRLFKKEAGMTVSRYIQDKKIETAQNMLIYSDYTPSEISSVLAFPNQSYFTEIFHKKTGMTPLKYRNFNFRNTEMGGKG</sequence>
<dbReference type="OrthoDB" id="1934152at2"/>
<dbReference type="InterPro" id="IPR018060">
    <property type="entry name" value="HTH_AraC"/>
</dbReference>
<evidence type="ECO:0000256" key="2">
    <source>
        <dbReference type="ARBA" id="ARBA00023125"/>
    </source>
</evidence>
<dbReference type="SUPFAM" id="SSF46689">
    <property type="entry name" value="Homeodomain-like"/>
    <property type="match status" value="2"/>
</dbReference>
<dbReference type="PANTHER" id="PTHR43280:SF34">
    <property type="entry name" value="ARAC-FAMILY TRANSCRIPTIONAL REGULATOR"/>
    <property type="match status" value="1"/>
</dbReference>
<protein>
    <submittedName>
        <fullName evidence="6">AraC family transcriptional regulator</fullName>
    </submittedName>
</protein>
<dbReference type="SMART" id="SM00342">
    <property type="entry name" value="HTH_ARAC"/>
    <property type="match status" value="1"/>
</dbReference>
<dbReference type="Proteomes" id="UP001419084">
    <property type="component" value="Unassembled WGS sequence"/>
</dbReference>
<dbReference type="EMBL" id="BRPJ01000087">
    <property type="protein sequence ID" value="GLB32218.1"/>
    <property type="molecule type" value="Genomic_DNA"/>
</dbReference>
<evidence type="ECO:0000313" key="7">
    <source>
        <dbReference type="Proteomes" id="UP000260680"/>
    </source>
</evidence>
<dbReference type="PROSITE" id="PS01124">
    <property type="entry name" value="HTH_ARAC_FAMILY_2"/>
    <property type="match status" value="1"/>
</dbReference>
<dbReference type="EMBL" id="QOHO01000032">
    <property type="protein sequence ID" value="RFZ78614.1"/>
    <property type="molecule type" value="Genomic_DNA"/>
</dbReference>
<evidence type="ECO:0000313" key="8">
    <source>
        <dbReference type="Proteomes" id="UP001419084"/>
    </source>
</evidence>
<name>A0A3E2NCC2_9FIRM</name>
<dbReference type="Pfam" id="PF12833">
    <property type="entry name" value="HTH_18"/>
    <property type="match status" value="1"/>
</dbReference>
<proteinExistence type="predicted"/>
<dbReference type="GO" id="GO:0043565">
    <property type="term" value="F:sequence-specific DNA binding"/>
    <property type="evidence" value="ECO:0007669"/>
    <property type="project" value="InterPro"/>
</dbReference>
<dbReference type="InterPro" id="IPR009057">
    <property type="entry name" value="Homeodomain-like_sf"/>
</dbReference>
<evidence type="ECO:0000313" key="5">
    <source>
        <dbReference type="EMBL" id="GLB32218.1"/>
    </source>
</evidence>
<gene>
    <name evidence="6" type="ORF">DS742_12135</name>
    <name evidence="5" type="ORF">LAD12857_41410</name>
</gene>
<dbReference type="Gene3D" id="1.10.10.60">
    <property type="entry name" value="Homeodomain-like"/>
    <property type="match status" value="2"/>
</dbReference>
<keyword evidence="2" id="KW-0238">DNA-binding</keyword>
<dbReference type="Proteomes" id="UP000260680">
    <property type="component" value="Unassembled WGS sequence"/>
</dbReference>
<evidence type="ECO:0000259" key="4">
    <source>
        <dbReference type="PROSITE" id="PS01124"/>
    </source>
</evidence>
<evidence type="ECO:0000256" key="3">
    <source>
        <dbReference type="ARBA" id="ARBA00023163"/>
    </source>
</evidence>
<keyword evidence="1" id="KW-0805">Transcription regulation</keyword>
<reference evidence="6 7" key="1">
    <citation type="submission" date="2018-07" db="EMBL/GenBank/DDBJ databases">
        <title>New species, Clostridium PI-S10-A1B.</title>
        <authorList>
            <person name="Krishna G."/>
            <person name="Summeta K."/>
            <person name="Shikha S."/>
            <person name="Prabhu P.B."/>
            <person name="Suresh K."/>
        </authorList>
    </citation>
    <scope>NUCLEOTIDE SEQUENCE [LARGE SCALE GENOMIC DNA]</scope>
    <source>
        <strain evidence="6 7">PI-S10-A1B</strain>
    </source>
</reference>